<protein>
    <recommendedName>
        <fullName evidence="2">Ice-binding protein C-terminal domain-containing protein</fullName>
    </recommendedName>
</protein>
<dbReference type="HOGENOM" id="CLU_1136217_0_0_3"/>
<feature type="domain" description="Ice-binding protein C-terminal" evidence="2">
    <location>
        <begin position="199"/>
        <end position="222"/>
    </location>
</feature>
<accession>I4GZE1</accession>
<dbReference type="AlphaFoldDB" id="I4GZE1"/>
<evidence type="ECO:0000259" key="2">
    <source>
        <dbReference type="Pfam" id="PF07589"/>
    </source>
</evidence>
<evidence type="ECO:0000256" key="1">
    <source>
        <dbReference type="SAM" id="SignalP"/>
    </source>
</evidence>
<gene>
    <name evidence="3" type="ORF">MICAE_500002</name>
</gene>
<reference evidence="3 4" key="1">
    <citation type="submission" date="2012-04" db="EMBL/GenBank/DDBJ databases">
        <authorList>
            <person name="Genoscope - CEA"/>
        </authorList>
    </citation>
    <scope>NUCLEOTIDE SEQUENCE [LARGE SCALE GENOMIC DNA]</scope>
    <source>
        <strain evidence="3 4">9806</strain>
    </source>
</reference>
<dbReference type="Pfam" id="PF07589">
    <property type="entry name" value="PEP-CTERM"/>
    <property type="match status" value="1"/>
</dbReference>
<evidence type="ECO:0000313" key="3">
    <source>
        <dbReference type="EMBL" id="CCI15165.1"/>
    </source>
</evidence>
<evidence type="ECO:0000313" key="4">
    <source>
        <dbReference type="Proteomes" id="UP000003273"/>
    </source>
</evidence>
<feature type="signal peptide" evidence="1">
    <location>
        <begin position="1"/>
        <end position="29"/>
    </location>
</feature>
<dbReference type="Proteomes" id="UP000003273">
    <property type="component" value="Unassembled WGS sequence"/>
</dbReference>
<proteinExistence type="predicted"/>
<sequence length="225" mass="23095">MMTTNKLTKILTGVAVFGIASAIAAPAQAIGITGTLGWSNGTSDFFSDVNPGAGDTFSVTFSPDNITLISTATGVFNPDFTPAPPPYIATTTATGNFIYSANQTGLAAGEFRYELTGPLAFVFPDPGEGDGASVTWATGSTFIGLFDTPNSVEFEVEGHLPTIAGIDEIPPHFVVDDVLQFGDGVGLAGGVYDAQVEVSVPEPGTILGLLAVGGLGMVSRLKKQK</sequence>
<comment type="caution">
    <text evidence="3">The sequence shown here is derived from an EMBL/GenBank/DDBJ whole genome shotgun (WGS) entry which is preliminary data.</text>
</comment>
<dbReference type="RefSeq" id="WP_002781141.1">
    <property type="nucleotide sequence ID" value="NZ_HE973225.1"/>
</dbReference>
<dbReference type="EMBL" id="CAIL01000257">
    <property type="protein sequence ID" value="CCI15165.1"/>
    <property type="molecule type" value="Genomic_DNA"/>
</dbReference>
<name>I4GZE1_MICAE</name>
<dbReference type="NCBIfam" id="TIGR02595">
    <property type="entry name" value="PEP_CTERM"/>
    <property type="match status" value="1"/>
</dbReference>
<keyword evidence="1" id="KW-0732">Signal</keyword>
<organism evidence="3 4">
    <name type="scientific">Microcystis aeruginosa PCC 9806</name>
    <dbReference type="NCBI Taxonomy" id="1160282"/>
    <lineage>
        <taxon>Bacteria</taxon>
        <taxon>Bacillati</taxon>
        <taxon>Cyanobacteriota</taxon>
        <taxon>Cyanophyceae</taxon>
        <taxon>Oscillatoriophycideae</taxon>
        <taxon>Chroococcales</taxon>
        <taxon>Microcystaceae</taxon>
        <taxon>Microcystis</taxon>
    </lineage>
</organism>
<feature type="chain" id="PRO_5003689927" description="Ice-binding protein C-terminal domain-containing protein" evidence="1">
    <location>
        <begin position="30"/>
        <end position="225"/>
    </location>
</feature>
<dbReference type="InterPro" id="IPR013424">
    <property type="entry name" value="Ice-binding_C"/>
</dbReference>